<evidence type="ECO:0000313" key="5">
    <source>
        <dbReference type="Proteomes" id="UP000295367"/>
    </source>
</evidence>
<dbReference type="Gene3D" id="2.40.50.100">
    <property type="match status" value="1"/>
</dbReference>
<dbReference type="RefSeq" id="WP_124945875.1">
    <property type="nucleotide sequence ID" value="NZ_BHVT01000020.1"/>
</dbReference>
<dbReference type="GO" id="GO:1990281">
    <property type="term" value="C:efflux pump complex"/>
    <property type="evidence" value="ECO:0007669"/>
    <property type="project" value="TreeGrafter"/>
</dbReference>
<evidence type="ECO:0000256" key="2">
    <source>
        <dbReference type="SAM" id="Coils"/>
    </source>
</evidence>
<sequence>MNKWLGMLLCTIFSEVIWAADIPAVLQWSHRVEISAPVSGVVQSVHVDAGDHVNKGQVLLALDSATYQSMVAESQAAMTRLSEEFAEAKRDRDRVQELYNRTVISTTELDQAKLRYAKAQSMLAEARARLNQNRKFLNDATVRAPYDAVVVARQVEPGMTVATGIQPQTLMVLAKSGEMLAESKLSGAQIEKLKVGQSVTVSVGNQRFSGKVKLLGLEPVKIKDESAVYPVGVVFPITEQLRAGTSATVNFP</sequence>
<dbReference type="Proteomes" id="UP000295367">
    <property type="component" value="Unassembled WGS sequence"/>
</dbReference>
<evidence type="ECO:0000313" key="4">
    <source>
        <dbReference type="EMBL" id="TCV89101.1"/>
    </source>
</evidence>
<evidence type="ECO:0000256" key="1">
    <source>
        <dbReference type="ARBA" id="ARBA00009477"/>
    </source>
</evidence>
<dbReference type="PANTHER" id="PTHR30469">
    <property type="entry name" value="MULTIDRUG RESISTANCE PROTEIN MDTA"/>
    <property type="match status" value="1"/>
</dbReference>
<dbReference type="GO" id="GO:0015562">
    <property type="term" value="F:efflux transmembrane transporter activity"/>
    <property type="evidence" value="ECO:0007669"/>
    <property type="project" value="TreeGrafter"/>
</dbReference>
<comment type="similarity">
    <text evidence="1">Belongs to the membrane fusion protein (MFP) (TC 8.A.1) family.</text>
</comment>
<dbReference type="InterPro" id="IPR006143">
    <property type="entry name" value="RND_pump_MFP"/>
</dbReference>
<organism evidence="4 5">
    <name type="scientific">Sulfurirhabdus autotrophica</name>
    <dbReference type="NCBI Taxonomy" id="1706046"/>
    <lineage>
        <taxon>Bacteria</taxon>
        <taxon>Pseudomonadati</taxon>
        <taxon>Pseudomonadota</taxon>
        <taxon>Betaproteobacteria</taxon>
        <taxon>Nitrosomonadales</taxon>
        <taxon>Sulfuricellaceae</taxon>
        <taxon>Sulfurirhabdus</taxon>
    </lineage>
</organism>
<keyword evidence="2" id="KW-0175">Coiled coil</keyword>
<name>A0A4R3YBI4_9PROT</name>
<dbReference type="OrthoDB" id="8559642at2"/>
<reference evidence="4 5" key="1">
    <citation type="submission" date="2019-03" db="EMBL/GenBank/DDBJ databases">
        <title>Genomic Encyclopedia of Type Strains, Phase IV (KMG-IV): sequencing the most valuable type-strain genomes for metagenomic binning, comparative biology and taxonomic classification.</title>
        <authorList>
            <person name="Goeker M."/>
        </authorList>
    </citation>
    <scope>NUCLEOTIDE SEQUENCE [LARGE SCALE GENOMIC DNA]</scope>
    <source>
        <strain evidence="4 5">DSM 100309</strain>
    </source>
</reference>
<feature type="coiled-coil region" evidence="2">
    <location>
        <begin position="71"/>
        <end position="129"/>
    </location>
</feature>
<dbReference type="InterPro" id="IPR058647">
    <property type="entry name" value="BSH_CzcB-like"/>
</dbReference>
<dbReference type="SUPFAM" id="SSF111369">
    <property type="entry name" value="HlyD-like secretion proteins"/>
    <property type="match status" value="1"/>
</dbReference>
<dbReference type="Gene3D" id="1.10.287.470">
    <property type="entry name" value="Helix hairpin bin"/>
    <property type="match status" value="1"/>
</dbReference>
<dbReference type="EMBL" id="SMCO01000003">
    <property type="protein sequence ID" value="TCV89101.1"/>
    <property type="molecule type" value="Genomic_DNA"/>
</dbReference>
<proteinExistence type="inferred from homology"/>
<feature type="domain" description="CzcB-like barrel-sandwich hybrid" evidence="3">
    <location>
        <begin position="32"/>
        <end position="163"/>
    </location>
</feature>
<keyword evidence="5" id="KW-1185">Reference proteome</keyword>
<dbReference type="NCBIfam" id="TIGR01730">
    <property type="entry name" value="RND_mfp"/>
    <property type="match status" value="1"/>
</dbReference>
<comment type="caution">
    <text evidence="4">The sequence shown here is derived from an EMBL/GenBank/DDBJ whole genome shotgun (WGS) entry which is preliminary data.</text>
</comment>
<gene>
    <name evidence="4" type="ORF">EDC63_103173</name>
</gene>
<evidence type="ECO:0000259" key="3">
    <source>
        <dbReference type="Pfam" id="PF25973"/>
    </source>
</evidence>
<dbReference type="Pfam" id="PF25973">
    <property type="entry name" value="BSH_CzcB"/>
    <property type="match status" value="1"/>
</dbReference>
<protein>
    <submittedName>
        <fullName evidence="4">RND family efflux transporter MFP subunit</fullName>
    </submittedName>
</protein>
<accession>A0A4R3YBI4</accession>
<dbReference type="Gene3D" id="2.40.30.170">
    <property type="match status" value="1"/>
</dbReference>
<dbReference type="AlphaFoldDB" id="A0A4R3YBI4"/>